<dbReference type="Gene3D" id="3.60.10.10">
    <property type="entry name" value="Endonuclease/exonuclease/phosphatase"/>
    <property type="match status" value="1"/>
</dbReference>
<dbReference type="RefSeq" id="WP_138046636.1">
    <property type="nucleotide sequence ID" value="NZ_VBZC01000021.1"/>
</dbReference>
<evidence type="ECO:0000256" key="1">
    <source>
        <dbReference type="SAM" id="MobiDB-lite"/>
    </source>
</evidence>
<dbReference type="SUPFAM" id="SSF56219">
    <property type="entry name" value="DNase I-like"/>
    <property type="match status" value="1"/>
</dbReference>
<evidence type="ECO:0000313" key="4">
    <source>
        <dbReference type="Proteomes" id="UP000305906"/>
    </source>
</evidence>
<dbReference type="AlphaFoldDB" id="A0A5R9FM71"/>
<feature type="region of interest" description="Disordered" evidence="1">
    <location>
        <begin position="1"/>
        <end position="26"/>
    </location>
</feature>
<dbReference type="Pfam" id="PF03372">
    <property type="entry name" value="Exo_endo_phos"/>
    <property type="match status" value="1"/>
</dbReference>
<reference evidence="3 4" key="1">
    <citation type="submission" date="2019-05" db="EMBL/GenBank/DDBJ databases">
        <title>Streptomyces sp. NEAU-C151, a novel actinomycete isolated from soil.</title>
        <authorList>
            <person name="Han L."/>
            <person name="Jiang H."/>
        </authorList>
    </citation>
    <scope>NUCLEOTIDE SEQUENCE [LARGE SCALE GENOMIC DNA]</scope>
    <source>
        <strain evidence="3 4">NEAU-C151</strain>
    </source>
</reference>
<accession>A0A5R9FM71</accession>
<comment type="caution">
    <text evidence="3">The sequence shown here is derived from an EMBL/GenBank/DDBJ whole genome shotgun (WGS) entry which is preliminary data.</text>
</comment>
<feature type="domain" description="Endonuclease/exonuclease/phosphatase" evidence="2">
    <location>
        <begin position="39"/>
        <end position="90"/>
    </location>
</feature>
<dbReference type="Proteomes" id="UP000305906">
    <property type="component" value="Unassembled WGS sequence"/>
</dbReference>
<name>A0A5R9FM71_9ACTN</name>
<dbReference type="EMBL" id="VBZC01000021">
    <property type="protein sequence ID" value="TLS44421.1"/>
    <property type="molecule type" value="Genomic_DNA"/>
</dbReference>
<evidence type="ECO:0000259" key="2">
    <source>
        <dbReference type="Pfam" id="PF03372"/>
    </source>
</evidence>
<organism evidence="3 4">
    <name type="scientific">Streptomyces montanus</name>
    <dbReference type="NCBI Taxonomy" id="2580423"/>
    <lineage>
        <taxon>Bacteria</taxon>
        <taxon>Bacillati</taxon>
        <taxon>Actinomycetota</taxon>
        <taxon>Actinomycetes</taxon>
        <taxon>Kitasatosporales</taxon>
        <taxon>Streptomycetaceae</taxon>
        <taxon>Streptomyces</taxon>
    </lineage>
</organism>
<protein>
    <recommendedName>
        <fullName evidence="2">Endonuclease/exonuclease/phosphatase domain-containing protein</fullName>
    </recommendedName>
</protein>
<gene>
    <name evidence="3" type="ORF">FE633_20675</name>
</gene>
<sequence>MKPTSWPCPRRSPRARARREETLDETVPAKSDGSNLLIATWNLRVFSDLTKAWSTPEGASLKRNFTDLHLIAAVIRRFDVVALQEVRGNLRALR</sequence>
<keyword evidence="4" id="KW-1185">Reference proteome</keyword>
<evidence type="ECO:0000313" key="3">
    <source>
        <dbReference type="EMBL" id="TLS44421.1"/>
    </source>
</evidence>
<proteinExistence type="predicted"/>
<dbReference type="InterPro" id="IPR005135">
    <property type="entry name" value="Endo/exonuclease/phosphatase"/>
</dbReference>
<dbReference type="GO" id="GO:0003824">
    <property type="term" value="F:catalytic activity"/>
    <property type="evidence" value="ECO:0007669"/>
    <property type="project" value="InterPro"/>
</dbReference>
<dbReference type="InterPro" id="IPR036691">
    <property type="entry name" value="Endo/exonu/phosph_ase_sf"/>
</dbReference>